<dbReference type="AlphaFoldDB" id="A0A6J4V3P9"/>
<reference evidence="2" key="1">
    <citation type="submission" date="2020-02" db="EMBL/GenBank/DDBJ databases">
        <authorList>
            <person name="Meier V. D."/>
        </authorList>
    </citation>
    <scope>NUCLEOTIDE SEQUENCE</scope>
    <source>
        <strain evidence="2">AVDCRST_MAG19</strain>
    </source>
</reference>
<feature type="non-terminal residue" evidence="2">
    <location>
        <position position="41"/>
    </location>
</feature>
<feature type="non-terminal residue" evidence="2">
    <location>
        <position position="1"/>
    </location>
</feature>
<organism evidence="2">
    <name type="scientific">uncultured Thermomicrobiales bacterium</name>
    <dbReference type="NCBI Taxonomy" id="1645740"/>
    <lineage>
        <taxon>Bacteria</taxon>
        <taxon>Pseudomonadati</taxon>
        <taxon>Thermomicrobiota</taxon>
        <taxon>Thermomicrobia</taxon>
        <taxon>Thermomicrobiales</taxon>
        <taxon>environmental samples</taxon>
    </lineage>
</organism>
<proteinExistence type="predicted"/>
<feature type="region of interest" description="Disordered" evidence="1">
    <location>
        <begin position="1"/>
        <end position="41"/>
    </location>
</feature>
<name>A0A6J4V3P9_9BACT</name>
<evidence type="ECO:0000256" key="1">
    <source>
        <dbReference type="SAM" id="MobiDB-lite"/>
    </source>
</evidence>
<protein>
    <submittedName>
        <fullName evidence="2">Uncharacterized protein</fullName>
    </submittedName>
</protein>
<evidence type="ECO:0000313" key="2">
    <source>
        <dbReference type="EMBL" id="CAA9567179.1"/>
    </source>
</evidence>
<dbReference type="EMBL" id="CADCWL010000113">
    <property type="protein sequence ID" value="CAA9567179.1"/>
    <property type="molecule type" value="Genomic_DNA"/>
</dbReference>
<gene>
    <name evidence="2" type="ORF">AVDCRST_MAG19-2373</name>
</gene>
<accession>A0A6J4V3P9</accession>
<sequence length="41" mass="4588">VVPSRHQRQARGISAGGRPRRRHPSLPPSPGRAPPERRFPL</sequence>